<comment type="caution">
    <text evidence="1">The sequence shown here is derived from an EMBL/GenBank/DDBJ whole genome shotgun (WGS) entry which is preliminary data.</text>
</comment>
<gene>
    <name evidence="1" type="ORF">HDF15_001694</name>
</gene>
<dbReference type="PANTHER" id="PTHR39186:SF1">
    <property type="entry name" value="DUF2071 DOMAIN-CONTAINING PROTEIN"/>
    <property type="match status" value="1"/>
</dbReference>
<dbReference type="RefSeq" id="WP_184254471.1">
    <property type="nucleotide sequence ID" value="NZ_JACHIO010000006.1"/>
</dbReference>
<dbReference type="EMBL" id="JACHIO010000006">
    <property type="protein sequence ID" value="MBB5063352.1"/>
    <property type="molecule type" value="Genomic_DNA"/>
</dbReference>
<protein>
    <recommendedName>
        <fullName evidence="3">DUF2071 domain-containing protein</fullName>
    </recommendedName>
</protein>
<organism evidence="1 2">
    <name type="scientific">Granulicella mallensis</name>
    <dbReference type="NCBI Taxonomy" id="940614"/>
    <lineage>
        <taxon>Bacteria</taxon>
        <taxon>Pseudomonadati</taxon>
        <taxon>Acidobacteriota</taxon>
        <taxon>Terriglobia</taxon>
        <taxon>Terriglobales</taxon>
        <taxon>Acidobacteriaceae</taxon>
        <taxon>Granulicella</taxon>
    </lineage>
</organism>
<sequence>MPKTFLTAEWRKLIMAQYEIAPETLAPWLPRGLELDLYQGRCYVSLVGFLFDRVRLKGLPIPFHTRFEEVNLRFYVVHTAPDGTRRRGVVFIREFVPRAAITFVANTFYEEPYSTLPTLSSIVKSQQSLDVQYSWKHRGRWHSLGVEASPAAQPIAAGSEEEFITEHYWGYTRRGNGSTSAYEVQHPRWETYPVLLHALDVDFGALYGEAFAMLNSQEPASVLLAEGSPVSVLSGSGEIIA</sequence>
<evidence type="ECO:0000313" key="1">
    <source>
        <dbReference type="EMBL" id="MBB5063352.1"/>
    </source>
</evidence>
<reference evidence="1 2" key="1">
    <citation type="submission" date="2020-08" db="EMBL/GenBank/DDBJ databases">
        <title>Genomic Encyclopedia of Type Strains, Phase IV (KMG-V): Genome sequencing to study the core and pangenomes of soil and plant-associated prokaryotes.</title>
        <authorList>
            <person name="Whitman W."/>
        </authorList>
    </citation>
    <scope>NUCLEOTIDE SEQUENCE [LARGE SCALE GENOMIC DNA]</scope>
    <source>
        <strain evidence="1 2">X5P3</strain>
    </source>
</reference>
<dbReference type="InterPro" id="IPR018644">
    <property type="entry name" value="DUF2071"/>
</dbReference>
<proteinExistence type="predicted"/>
<name>A0A7W7ZNW1_9BACT</name>
<dbReference type="PANTHER" id="PTHR39186">
    <property type="entry name" value="DUF2071 FAMILY PROTEIN"/>
    <property type="match status" value="1"/>
</dbReference>
<evidence type="ECO:0008006" key="3">
    <source>
        <dbReference type="Google" id="ProtNLM"/>
    </source>
</evidence>
<dbReference type="Proteomes" id="UP000584867">
    <property type="component" value="Unassembled WGS sequence"/>
</dbReference>
<dbReference type="SUPFAM" id="SSF160104">
    <property type="entry name" value="Acetoacetate decarboxylase-like"/>
    <property type="match status" value="1"/>
</dbReference>
<dbReference type="AlphaFoldDB" id="A0A7W7ZNW1"/>
<dbReference type="InterPro" id="IPR023375">
    <property type="entry name" value="ADC_dom_sf"/>
</dbReference>
<evidence type="ECO:0000313" key="2">
    <source>
        <dbReference type="Proteomes" id="UP000584867"/>
    </source>
</evidence>
<dbReference type="Pfam" id="PF09844">
    <property type="entry name" value="DUF2071"/>
    <property type="match status" value="1"/>
</dbReference>
<accession>A0A7W7ZNW1</accession>